<dbReference type="SUPFAM" id="SSF46894">
    <property type="entry name" value="C-terminal effector domain of the bipartite response regulators"/>
    <property type="match status" value="1"/>
</dbReference>
<evidence type="ECO:0000256" key="1">
    <source>
        <dbReference type="ARBA" id="ARBA00023125"/>
    </source>
</evidence>
<keyword evidence="2" id="KW-0597">Phosphoprotein</keyword>
<evidence type="ECO:0000256" key="2">
    <source>
        <dbReference type="PROSITE-ProRule" id="PRU00169"/>
    </source>
</evidence>
<dbReference type="Proteomes" id="UP000199041">
    <property type="component" value="Unassembled WGS sequence"/>
</dbReference>
<dbReference type="GO" id="GO:0003677">
    <property type="term" value="F:DNA binding"/>
    <property type="evidence" value="ECO:0007669"/>
    <property type="project" value="UniProtKB-KW"/>
</dbReference>
<dbReference type="PROSITE" id="PS50110">
    <property type="entry name" value="RESPONSE_REGULATORY"/>
    <property type="match status" value="1"/>
</dbReference>
<gene>
    <name evidence="5" type="ORF">SAMN05192529_106122</name>
</gene>
<dbReference type="InterPro" id="IPR011006">
    <property type="entry name" value="CheY-like_superfamily"/>
</dbReference>
<dbReference type="InterPro" id="IPR000792">
    <property type="entry name" value="Tscrpt_reg_LuxR_C"/>
</dbReference>
<dbReference type="SMART" id="SM00448">
    <property type="entry name" value="REC"/>
    <property type="match status" value="1"/>
</dbReference>
<dbReference type="InterPro" id="IPR001789">
    <property type="entry name" value="Sig_transdc_resp-reg_receiver"/>
</dbReference>
<organism evidence="5 6">
    <name type="scientific">Arachidicoccus rhizosphaerae</name>
    <dbReference type="NCBI Taxonomy" id="551991"/>
    <lineage>
        <taxon>Bacteria</taxon>
        <taxon>Pseudomonadati</taxon>
        <taxon>Bacteroidota</taxon>
        <taxon>Chitinophagia</taxon>
        <taxon>Chitinophagales</taxon>
        <taxon>Chitinophagaceae</taxon>
        <taxon>Arachidicoccus</taxon>
    </lineage>
</organism>
<evidence type="ECO:0000259" key="3">
    <source>
        <dbReference type="PROSITE" id="PS50043"/>
    </source>
</evidence>
<feature type="domain" description="Response regulatory" evidence="4">
    <location>
        <begin position="4"/>
        <end position="117"/>
    </location>
</feature>
<dbReference type="SMART" id="SM00421">
    <property type="entry name" value="HTH_LUXR"/>
    <property type="match status" value="1"/>
</dbReference>
<name>A0A1H3XUB9_9BACT</name>
<dbReference type="Pfam" id="PF00196">
    <property type="entry name" value="GerE"/>
    <property type="match status" value="1"/>
</dbReference>
<dbReference type="EMBL" id="FNQY01000006">
    <property type="protein sequence ID" value="SEA02830.1"/>
    <property type="molecule type" value="Genomic_DNA"/>
</dbReference>
<dbReference type="OrthoDB" id="965844at2"/>
<dbReference type="STRING" id="551991.SAMN05192529_106122"/>
<dbReference type="PROSITE" id="PS50043">
    <property type="entry name" value="HTH_LUXR_2"/>
    <property type="match status" value="1"/>
</dbReference>
<dbReference type="InterPro" id="IPR036388">
    <property type="entry name" value="WH-like_DNA-bd_sf"/>
</dbReference>
<protein>
    <submittedName>
        <fullName evidence="5">DNA-binding response regulator, NarL/FixJ family, contains REC and HTH domains</fullName>
    </submittedName>
</protein>
<dbReference type="Pfam" id="PF00072">
    <property type="entry name" value="Response_reg"/>
    <property type="match status" value="1"/>
</dbReference>
<dbReference type="PRINTS" id="PR00038">
    <property type="entry name" value="HTHLUXR"/>
</dbReference>
<dbReference type="Gene3D" id="1.10.10.10">
    <property type="entry name" value="Winged helix-like DNA-binding domain superfamily/Winged helix DNA-binding domain"/>
    <property type="match status" value="1"/>
</dbReference>
<evidence type="ECO:0000259" key="4">
    <source>
        <dbReference type="PROSITE" id="PS50110"/>
    </source>
</evidence>
<dbReference type="PANTHER" id="PTHR43214">
    <property type="entry name" value="TWO-COMPONENT RESPONSE REGULATOR"/>
    <property type="match status" value="1"/>
</dbReference>
<feature type="modified residue" description="4-aspartylphosphate" evidence="2">
    <location>
        <position position="53"/>
    </location>
</feature>
<dbReference type="RefSeq" id="WP_091395710.1">
    <property type="nucleotide sequence ID" value="NZ_FNQY01000006.1"/>
</dbReference>
<evidence type="ECO:0000313" key="6">
    <source>
        <dbReference type="Proteomes" id="UP000199041"/>
    </source>
</evidence>
<feature type="domain" description="HTH luxR-type" evidence="3">
    <location>
        <begin position="132"/>
        <end position="197"/>
    </location>
</feature>
<accession>A0A1H3XUB9</accession>
<proteinExistence type="predicted"/>
<dbReference type="AlphaFoldDB" id="A0A1H3XUB9"/>
<evidence type="ECO:0000313" key="5">
    <source>
        <dbReference type="EMBL" id="SEA02830.1"/>
    </source>
</evidence>
<dbReference type="GO" id="GO:0006355">
    <property type="term" value="P:regulation of DNA-templated transcription"/>
    <property type="evidence" value="ECO:0007669"/>
    <property type="project" value="InterPro"/>
</dbReference>
<dbReference type="Gene3D" id="3.40.50.2300">
    <property type="match status" value="1"/>
</dbReference>
<keyword evidence="6" id="KW-1185">Reference proteome</keyword>
<dbReference type="SUPFAM" id="SSF52172">
    <property type="entry name" value="CheY-like"/>
    <property type="match status" value="1"/>
</dbReference>
<keyword evidence="1 5" id="KW-0238">DNA-binding</keyword>
<reference evidence="5 6" key="1">
    <citation type="submission" date="2016-10" db="EMBL/GenBank/DDBJ databases">
        <authorList>
            <person name="de Groot N.N."/>
        </authorList>
    </citation>
    <scope>NUCLEOTIDE SEQUENCE [LARGE SCALE GENOMIC DNA]</scope>
    <source>
        <strain evidence="5 6">Vu-144</strain>
    </source>
</reference>
<dbReference type="InterPro" id="IPR039420">
    <property type="entry name" value="WalR-like"/>
</dbReference>
<dbReference type="InterPro" id="IPR016032">
    <property type="entry name" value="Sig_transdc_resp-reg_C-effctor"/>
</dbReference>
<dbReference type="CDD" id="cd06170">
    <property type="entry name" value="LuxR_C_like"/>
    <property type="match status" value="1"/>
</dbReference>
<sequence>MACKILIVEDESIIAHGIKMHLDNNGYDCDIALNPDDAITLVHSELYTSIICDINLKDKITGISFVRTYVDPNTPVVFLTAYNDLQTMKEAELASPFAYVTKPFDKDHLLITLNLAIANCRKKFLHELPEEINIEQITISAREIDIIRLLAKSKTTLEISQQLFISPQTVATHRKNILRKTGVKSMIELVSLAIEKGWI</sequence>
<dbReference type="PANTHER" id="PTHR43214:SF44">
    <property type="entry name" value="TWO-COMPONENT RESPONSE REGULATOR"/>
    <property type="match status" value="1"/>
</dbReference>
<dbReference type="GO" id="GO:0000160">
    <property type="term" value="P:phosphorelay signal transduction system"/>
    <property type="evidence" value="ECO:0007669"/>
    <property type="project" value="InterPro"/>
</dbReference>